<accession>A0ABW5XAA8</accession>
<dbReference type="EMBL" id="JBHUOP010000001">
    <property type="protein sequence ID" value="MFD2838987.1"/>
    <property type="molecule type" value="Genomic_DNA"/>
</dbReference>
<proteinExistence type="predicted"/>
<organism evidence="2 3">
    <name type="scientific">Populibacterium corticicola</name>
    <dbReference type="NCBI Taxonomy" id="1812826"/>
    <lineage>
        <taxon>Bacteria</taxon>
        <taxon>Bacillati</taxon>
        <taxon>Actinomycetota</taxon>
        <taxon>Actinomycetes</taxon>
        <taxon>Micrococcales</taxon>
        <taxon>Jonesiaceae</taxon>
        <taxon>Populibacterium</taxon>
    </lineage>
</organism>
<dbReference type="RefSeq" id="WP_377464383.1">
    <property type="nucleotide sequence ID" value="NZ_JBHUOP010000001.1"/>
</dbReference>
<protein>
    <submittedName>
        <fullName evidence="2">Uncharacterized protein</fullName>
    </submittedName>
</protein>
<name>A0ABW5XAA8_9MICO</name>
<reference evidence="3" key="1">
    <citation type="journal article" date="2019" name="Int. J. Syst. Evol. Microbiol.">
        <title>The Global Catalogue of Microorganisms (GCM) 10K type strain sequencing project: providing services to taxonomists for standard genome sequencing and annotation.</title>
        <authorList>
            <consortium name="The Broad Institute Genomics Platform"/>
            <consortium name="The Broad Institute Genome Sequencing Center for Infectious Disease"/>
            <person name="Wu L."/>
            <person name="Ma J."/>
        </authorList>
    </citation>
    <scope>NUCLEOTIDE SEQUENCE [LARGE SCALE GENOMIC DNA]</scope>
    <source>
        <strain evidence="3">KCTC 33576</strain>
    </source>
</reference>
<evidence type="ECO:0000313" key="3">
    <source>
        <dbReference type="Proteomes" id="UP001597391"/>
    </source>
</evidence>
<keyword evidence="3" id="KW-1185">Reference proteome</keyword>
<evidence type="ECO:0000256" key="1">
    <source>
        <dbReference type="SAM" id="MobiDB-lite"/>
    </source>
</evidence>
<feature type="region of interest" description="Disordered" evidence="1">
    <location>
        <begin position="132"/>
        <end position="152"/>
    </location>
</feature>
<dbReference type="Proteomes" id="UP001597391">
    <property type="component" value="Unassembled WGS sequence"/>
</dbReference>
<sequence length="374" mass="40336">MTELPGQPELSEVNGLNQQNDLDALDDLPEFETMYLEVQPRLDGSRPNVDEVLALFRERRIVGVAVSGSRFGLDTPVIAKVAVTMASDAPVVLEVSDTGDLMPGRFTGDACQSLADALNAVVVADEYVQYSPGAYTPGPSQSNDSPDDREPEFIELDPRRQSIEQPPGFPNEWRVSPHKLNSRGIVFVSGASEFTAEAIAHDTGTVVRSAEIAGGRLIGLPRGVVELPVEPTDDSRMPVVLFAQAGEAKYVHLVLGKGKKRLRMTVANLPHFSSELVDQEGGPAALLLGLITQPGLVAGPVQFDHPAFPYALLPAYERLTDPANTHAFFGEVAELLGIPPEVSQCADSGCELPSTGLREHDGDVAPRKRGWFRR</sequence>
<gene>
    <name evidence="2" type="ORF">ACFSYH_00145</name>
</gene>
<comment type="caution">
    <text evidence="2">The sequence shown here is derived from an EMBL/GenBank/DDBJ whole genome shotgun (WGS) entry which is preliminary data.</text>
</comment>
<evidence type="ECO:0000313" key="2">
    <source>
        <dbReference type="EMBL" id="MFD2838987.1"/>
    </source>
</evidence>